<evidence type="ECO:0000256" key="3">
    <source>
        <dbReference type="ARBA" id="ARBA00023098"/>
    </source>
</evidence>
<keyword evidence="4" id="KW-0732">Signal</keyword>
<sequence>MTPFLKRIVVSLITFVLCNQTCTVLAQENRIDTIRPDAPELAHYGTYQTGVKTLHFTHENQLDIVKAKAGEKIPVYNRPLTVEIWYPASLNADQKAGSTPLHAMTRDGITEATLWGQAVRDARANSADGPYPLLIVSHGYPGNRFLLSHLVENLASKGYVVASIDHTDSTYQDQSSFGSTLMNRSLDQLFVLNQMEKLNKETTHGLKGMINVNITGVIGYSMGAYGVVNTVGGGVSEAAVKSPIGVPDSALEIRQSGNANYLASIDKRIKAAVAFAPWGWNMGIWDKQGLAGIHTPIFYIAGSADDVSGYRPGVRNIYENTINAPRYLLTFENANHNAGAPIPAPKETWKYSEKLHFIPAEHYLDAVWDNVRMNNISQHFVTAFLDKYLKNDVRKDAYLNVIENAQDGKWSVATDGSYNTDHTYWKGFPARTAIGLRLEHQHP</sequence>
<proteinExistence type="predicted"/>
<dbReference type="EMBL" id="JACOFV010000009">
    <property type="protein sequence ID" value="MBC3862555.1"/>
    <property type="molecule type" value="Genomic_DNA"/>
</dbReference>
<keyword evidence="6" id="KW-1185">Reference proteome</keyword>
<evidence type="ECO:0000256" key="4">
    <source>
        <dbReference type="SAM" id="SignalP"/>
    </source>
</evidence>
<dbReference type="GO" id="GO:0016042">
    <property type="term" value="P:lipid catabolic process"/>
    <property type="evidence" value="ECO:0007669"/>
    <property type="project" value="UniProtKB-KW"/>
</dbReference>
<keyword evidence="1 5" id="KW-0378">Hydrolase</keyword>
<dbReference type="PANTHER" id="PTHR10272">
    <property type="entry name" value="PLATELET-ACTIVATING FACTOR ACETYLHYDROLASE"/>
    <property type="match status" value="1"/>
</dbReference>
<keyword evidence="3" id="KW-0443">Lipid metabolism</keyword>
<organism evidence="5 6">
    <name type="scientific">Undibacterium jejuense</name>
    <dbReference type="NCBI Taxonomy" id="1344949"/>
    <lineage>
        <taxon>Bacteria</taxon>
        <taxon>Pseudomonadati</taxon>
        <taxon>Pseudomonadota</taxon>
        <taxon>Betaproteobacteria</taxon>
        <taxon>Burkholderiales</taxon>
        <taxon>Oxalobacteraceae</taxon>
        <taxon>Undibacterium</taxon>
    </lineage>
</organism>
<dbReference type="GO" id="GO:0003847">
    <property type="term" value="F:1-alkyl-2-acetylglycerophosphocholine esterase activity"/>
    <property type="evidence" value="ECO:0007669"/>
    <property type="project" value="TreeGrafter"/>
</dbReference>
<evidence type="ECO:0000313" key="6">
    <source>
        <dbReference type="Proteomes" id="UP000634011"/>
    </source>
</evidence>
<evidence type="ECO:0000313" key="5">
    <source>
        <dbReference type="EMBL" id="MBC3862555.1"/>
    </source>
</evidence>
<dbReference type="Pfam" id="PF03403">
    <property type="entry name" value="PAF-AH_p_II"/>
    <property type="match status" value="1"/>
</dbReference>
<dbReference type="Proteomes" id="UP000634011">
    <property type="component" value="Unassembled WGS sequence"/>
</dbReference>
<dbReference type="RefSeq" id="WP_186912481.1">
    <property type="nucleotide sequence ID" value="NZ_JACOFV010000009.1"/>
</dbReference>
<gene>
    <name evidence="5" type="ORF">H8K32_10625</name>
</gene>
<protein>
    <submittedName>
        <fullName evidence="5">Dienelactone hydrolase</fullName>
    </submittedName>
</protein>
<keyword evidence="2" id="KW-0442">Lipid degradation</keyword>
<accession>A0A923HGF2</accession>
<name>A0A923HGF2_9BURK</name>
<comment type="caution">
    <text evidence="5">The sequence shown here is derived from an EMBL/GenBank/DDBJ whole genome shotgun (WGS) entry which is preliminary data.</text>
</comment>
<reference evidence="5" key="1">
    <citation type="submission" date="2020-08" db="EMBL/GenBank/DDBJ databases">
        <title>Novel species isolated from subtropical streams in China.</title>
        <authorList>
            <person name="Lu H."/>
        </authorList>
    </citation>
    <scope>NUCLEOTIDE SEQUENCE</scope>
    <source>
        <strain evidence="5">KACC 12607</strain>
    </source>
</reference>
<dbReference type="InterPro" id="IPR029058">
    <property type="entry name" value="AB_hydrolase_fold"/>
</dbReference>
<dbReference type="SUPFAM" id="SSF53474">
    <property type="entry name" value="alpha/beta-Hydrolases"/>
    <property type="match status" value="1"/>
</dbReference>
<evidence type="ECO:0000256" key="2">
    <source>
        <dbReference type="ARBA" id="ARBA00022963"/>
    </source>
</evidence>
<feature type="chain" id="PRO_5037183369" evidence="4">
    <location>
        <begin position="27"/>
        <end position="443"/>
    </location>
</feature>
<feature type="signal peptide" evidence="4">
    <location>
        <begin position="1"/>
        <end position="26"/>
    </location>
</feature>
<evidence type="ECO:0000256" key="1">
    <source>
        <dbReference type="ARBA" id="ARBA00022801"/>
    </source>
</evidence>
<dbReference type="PANTHER" id="PTHR10272:SF0">
    <property type="entry name" value="PLATELET-ACTIVATING FACTOR ACETYLHYDROLASE"/>
    <property type="match status" value="1"/>
</dbReference>
<dbReference type="Gene3D" id="3.40.50.1820">
    <property type="entry name" value="alpha/beta hydrolase"/>
    <property type="match status" value="1"/>
</dbReference>
<dbReference type="AlphaFoldDB" id="A0A923HGF2"/>